<reference evidence="2 3" key="1">
    <citation type="submission" date="2019-07" db="EMBL/GenBank/DDBJ databases">
        <title>Shewanella sp. YLB-06 whole genomic sequence.</title>
        <authorList>
            <person name="Yu L."/>
        </authorList>
    </citation>
    <scope>NUCLEOTIDE SEQUENCE [LARGE SCALE GENOMIC DNA]</scope>
    <source>
        <strain evidence="2 3">YLB-06</strain>
    </source>
</reference>
<evidence type="ECO:0000256" key="1">
    <source>
        <dbReference type="SAM" id="SignalP"/>
    </source>
</evidence>
<protein>
    <submittedName>
        <fullName evidence="2">TonB-dependent receptor</fullName>
    </submittedName>
</protein>
<keyword evidence="1" id="KW-0732">Signal</keyword>
<dbReference type="SUPFAM" id="SSF56935">
    <property type="entry name" value="Porins"/>
    <property type="match status" value="1"/>
</dbReference>
<gene>
    <name evidence="2" type="ORF">FM037_27760</name>
</gene>
<keyword evidence="2" id="KW-0675">Receptor</keyword>
<evidence type="ECO:0000313" key="2">
    <source>
        <dbReference type="EMBL" id="QDO86373.1"/>
    </source>
</evidence>
<feature type="signal peptide" evidence="1">
    <location>
        <begin position="1"/>
        <end position="19"/>
    </location>
</feature>
<organism evidence="2 3">
    <name type="scientific">Shewanella psychropiezotolerans</name>
    <dbReference type="NCBI Taxonomy" id="2593655"/>
    <lineage>
        <taxon>Bacteria</taxon>
        <taxon>Pseudomonadati</taxon>
        <taxon>Pseudomonadota</taxon>
        <taxon>Gammaproteobacteria</taxon>
        <taxon>Alteromonadales</taxon>
        <taxon>Shewanellaceae</taxon>
        <taxon>Shewanella</taxon>
    </lineage>
</organism>
<dbReference type="Proteomes" id="UP000315947">
    <property type="component" value="Chromosome"/>
</dbReference>
<sequence length="178" mass="19713">MTKYLIMLVLLTASIQAHANIPAEDLNPGFKSKIGITVDYIPAANNMYGITLSPYHHDRNYAQWGYYIGYAKSSKEDMNLTSPSEGYTKDTMWRFGLSYSLTNNFSIYGGATAYTNVSHHTDGKTPKIVGGEPIWIEESDTTWGGEIGLRYMMDFGLMISTGYDTASESAVISVGWAM</sequence>
<proteinExistence type="predicted"/>
<accession>A0ABX5X613</accession>
<dbReference type="RefSeq" id="WP_144048659.1">
    <property type="nucleotide sequence ID" value="NZ_CP041614.1"/>
</dbReference>
<dbReference type="InterPro" id="IPR023614">
    <property type="entry name" value="Porin_dom_sf"/>
</dbReference>
<keyword evidence="3" id="KW-1185">Reference proteome</keyword>
<dbReference type="EMBL" id="CP041614">
    <property type="protein sequence ID" value="QDO86373.1"/>
    <property type="molecule type" value="Genomic_DNA"/>
</dbReference>
<dbReference type="Gene3D" id="2.40.160.10">
    <property type="entry name" value="Porin"/>
    <property type="match status" value="1"/>
</dbReference>
<evidence type="ECO:0000313" key="3">
    <source>
        <dbReference type="Proteomes" id="UP000315947"/>
    </source>
</evidence>
<feature type="chain" id="PRO_5045697824" evidence="1">
    <location>
        <begin position="20"/>
        <end position="178"/>
    </location>
</feature>
<name>A0ABX5X613_9GAMM</name>